<dbReference type="eggNOG" id="COG3577">
    <property type="taxonomic scope" value="Bacteria"/>
</dbReference>
<feature type="signal peptide" evidence="1">
    <location>
        <begin position="1"/>
        <end position="29"/>
    </location>
</feature>
<protein>
    <recommendedName>
        <fullName evidence="4">Peptidase A2 domain-containing protein</fullName>
    </recommendedName>
</protein>
<dbReference type="InterPro" id="IPR034122">
    <property type="entry name" value="Retropepsin-like_bacterial"/>
</dbReference>
<dbReference type="CDD" id="cd05483">
    <property type="entry name" value="retropepsin_like_bacteria"/>
    <property type="match status" value="2"/>
</dbReference>
<feature type="chain" id="PRO_5001615683" description="Peptidase A2 domain-containing protein" evidence="1">
    <location>
        <begin position="30"/>
        <end position="321"/>
    </location>
</feature>
<dbReference type="OrthoDB" id="107347at2"/>
<dbReference type="PATRIC" id="fig|1280954.3.peg.3036"/>
<dbReference type="EMBL" id="ARYM01000019">
    <property type="protein sequence ID" value="KCZ97499.1"/>
    <property type="molecule type" value="Genomic_DNA"/>
</dbReference>
<dbReference type="Pfam" id="PF13650">
    <property type="entry name" value="Asp_protease_2"/>
    <property type="match status" value="2"/>
</dbReference>
<dbReference type="InterPro" id="IPR021109">
    <property type="entry name" value="Peptidase_aspartic_dom_sf"/>
</dbReference>
<sequence>MRSLVSVAARKGLGAALTLALLSAVSAFAAVERVTFPLLFNTQGYFVVQASINASPPVPVVIDTAATMAMIDSRAAMAAGISGPSDEEDRVSVFGLLGERQYGQVKIPQVRAGSVSLHQVTAAYNDREAMPGGPLVIPATAFGGDVIDFDFPAGQFSAYSGRPKRVGTVSPARSALTEVDGLYFAEISINGVKGKALVDTGSPVSLMNSAFARAAGVPRNEEKTQLLQGATGGKLLAHVATARQISVGYYTFRKMDMIVADPALFGDLGLQQEPLMLLGIDYLSQFRMQIDRRRNVLLLTAADAGQPILMEFYARDTRLPN</sequence>
<dbReference type="AlphaFoldDB" id="A0A062VHG3"/>
<dbReference type="Proteomes" id="UP000027100">
    <property type="component" value="Unassembled WGS sequence"/>
</dbReference>
<dbReference type="RefSeq" id="WP_035600434.1">
    <property type="nucleotide sequence ID" value="NZ_ARYM01000019.1"/>
</dbReference>
<dbReference type="GO" id="GO:0004190">
    <property type="term" value="F:aspartic-type endopeptidase activity"/>
    <property type="evidence" value="ECO:0007669"/>
    <property type="project" value="InterPro"/>
</dbReference>
<dbReference type="GO" id="GO:0006508">
    <property type="term" value="P:proteolysis"/>
    <property type="evidence" value="ECO:0007669"/>
    <property type="project" value="InterPro"/>
</dbReference>
<gene>
    <name evidence="2" type="ORF">HPO_15006</name>
</gene>
<organism evidence="2 3">
    <name type="scientific">Hyphomonas polymorpha PS728</name>
    <dbReference type="NCBI Taxonomy" id="1280954"/>
    <lineage>
        <taxon>Bacteria</taxon>
        <taxon>Pseudomonadati</taxon>
        <taxon>Pseudomonadota</taxon>
        <taxon>Alphaproteobacteria</taxon>
        <taxon>Hyphomonadales</taxon>
        <taxon>Hyphomonadaceae</taxon>
        <taxon>Hyphomonas</taxon>
    </lineage>
</organism>
<keyword evidence="1" id="KW-0732">Signal</keyword>
<dbReference type="InterPro" id="IPR001969">
    <property type="entry name" value="Aspartic_peptidase_AS"/>
</dbReference>
<keyword evidence="3" id="KW-1185">Reference proteome</keyword>
<name>A0A062VHG3_9PROT</name>
<dbReference type="STRING" id="1280954.HPO_15006"/>
<evidence type="ECO:0008006" key="4">
    <source>
        <dbReference type="Google" id="ProtNLM"/>
    </source>
</evidence>
<reference evidence="2 3" key="1">
    <citation type="journal article" date="2014" name="Antonie Van Leeuwenhoek">
        <title>Hyphomonas beringensis sp. nov. and Hyphomonas chukchiensis sp. nov., isolated from surface seawater of the Bering Sea and Chukchi Sea.</title>
        <authorList>
            <person name="Li C."/>
            <person name="Lai Q."/>
            <person name="Li G."/>
            <person name="Dong C."/>
            <person name="Wang J."/>
            <person name="Liao Y."/>
            <person name="Shao Z."/>
        </authorList>
    </citation>
    <scope>NUCLEOTIDE SEQUENCE [LARGE SCALE GENOMIC DNA]</scope>
    <source>
        <strain evidence="2 3">PS728</strain>
    </source>
</reference>
<evidence type="ECO:0000256" key="1">
    <source>
        <dbReference type="SAM" id="SignalP"/>
    </source>
</evidence>
<dbReference type="SUPFAM" id="SSF50630">
    <property type="entry name" value="Acid proteases"/>
    <property type="match status" value="1"/>
</dbReference>
<accession>A0A062VHG3</accession>
<evidence type="ECO:0000313" key="3">
    <source>
        <dbReference type="Proteomes" id="UP000027100"/>
    </source>
</evidence>
<proteinExistence type="predicted"/>
<dbReference type="Gene3D" id="2.40.70.10">
    <property type="entry name" value="Acid Proteases"/>
    <property type="match status" value="2"/>
</dbReference>
<comment type="caution">
    <text evidence="2">The sequence shown here is derived from an EMBL/GenBank/DDBJ whole genome shotgun (WGS) entry which is preliminary data.</text>
</comment>
<evidence type="ECO:0000313" key="2">
    <source>
        <dbReference type="EMBL" id="KCZ97499.1"/>
    </source>
</evidence>
<dbReference type="PROSITE" id="PS00141">
    <property type="entry name" value="ASP_PROTEASE"/>
    <property type="match status" value="1"/>
</dbReference>